<dbReference type="EMBL" id="QXGD01004972">
    <property type="protein sequence ID" value="KAE9167989.1"/>
    <property type="molecule type" value="Genomic_DNA"/>
</dbReference>
<evidence type="ECO:0000313" key="15">
    <source>
        <dbReference type="Proteomes" id="UP000460718"/>
    </source>
</evidence>
<dbReference type="Proteomes" id="UP000441208">
    <property type="component" value="Unassembled WGS sequence"/>
</dbReference>
<reference evidence="9 10" key="1">
    <citation type="submission" date="2018-08" db="EMBL/GenBank/DDBJ databases">
        <title>Genomic investigation of the strawberry pathogen Phytophthora fragariae indicates pathogenicity is determined by transcriptional variation in three key races.</title>
        <authorList>
            <person name="Adams T.M."/>
            <person name="Armitage A.D."/>
            <person name="Sobczyk M.K."/>
            <person name="Bates H.J."/>
            <person name="Dunwell J.M."/>
            <person name="Nellist C.F."/>
            <person name="Harrison R.J."/>
        </authorList>
    </citation>
    <scope>NUCLEOTIDE SEQUENCE [LARGE SCALE GENOMIC DNA]</scope>
    <source>
        <strain evidence="8 11">A4</strain>
        <strain evidence="7 12">BC-1</strain>
        <strain evidence="6 10">NOV-27</strain>
        <strain evidence="5 13">NOV-5</strain>
        <strain evidence="4 14">NOV-71</strain>
        <strain evidence="1 9">NOV-9</strain>
        <strain evidence="3 16">ONT-3</strain>
        <strain evidence="2 15">SCRP245</strain>
    </source>
</reference>
<dbReference type="Proteomes" id="UP000433483">
    <property type="component" value="Unassembled WGS sequence"/>
</dbReference>
<dbReference type="Proteomes" id="UP000440367">
    <property type="component" value="Unassembled WGS sequence"/>
</dbReference>
<evidence type="ECO:0000313" key="3">
    <source>
        <dbReference type="EMBL" id="KAE9060789.1"/>
    </source>
</evidence>
<dbReference type="Proteomes" id="UP000440732">
    <property type="component" value="Unassembled WGS sequence"/>
</dbReference>
<dbReference type="EMBL" id="QXFW01005419">
    <property type="protein sequence ID" value="KAE8962070.1"/>
    <property type="molecule type" value="Genomic_DNA"/>
</dbReference>
<dbReference type="EMBL" id="QXFZ01005158">
    <property type="protein sequence ID" value="KAE9061768.1"/>
    <property type="molecule type" value="Genomic_DNA"/>
</dbReference>
<organism evidence="6 10">
    <name type="scientific">Phytophthora fragariae</name>
    <dbReference type="NCBI Taxonomy" id="53985"/>
    <lineage>
        <taxon>Eukaryota</taxon>
        <taxon>Sar</taxon>
        <taxon>Stramenopiles</taxon>
        <taxon>Oomycota</taxon>
        <taxon>Peronosporomycetes</taxon>
        <taxon>Peronosporales</taxon>
        <taxon>Peronosporaceae</taxon>
        <taxon>Phytophthora</taxon>
    </lineage>
</organism>
<dbReference type="EMBL" id="QXGB01005289">
    <property type="protein sequence ID" value="KAE9163487.1"/>
    <property type="molecule type" value="Genomic_DNA"/>
</dbReference>
<protein>
    <submittedName>
        <fullName evidence="6">Uncharacterized protein</fullName>
    </submittedName>
</protein>
<dbReference type="EMBL" id="QXGA01005513">
    <property type="protein sequence ID" value="KAE9066796.1"/>
    <property type="molecule type" value="Genomic_DNA"/>
</dbReference>
<dbReference type="AlphaFoldDB" id="A0A6A3VBJ9"/>
<comment type="caution">
    <text evidence="6">The sequence shown here is derived from an EMBL/GenBank/DDBJ whole genome shotgun (WGS) entry which is preliminary data.</text>
</comment>
<dbReference type="Proteomes" id="UP000429523">
    <property type="component" value="Unassembled WGS sequence"/>
</dbReference>
<dbReference type="Proteomes" id="UP000460718">
    <property type="component" value="Unassembled WGS sequence"/>
</dbReference>
<evidence type="ECO:0000313" key="9">
    <source>
        <dbReference type="Proteomes" id="UP000429523"/>
    </source>
</evidence>
<name>A0A6A3VBJ9_9STRA</name>
<dbReference type="Proteomes" id="UP000488956">
    <property type="component" value="Unassembled WGS sequence"/>
</dbReference>
<keyword evidence="10" id="KW-1185">Reference proteome</keyword>
<evidence type="ECO:0000313" key="4">
    <source>
        <dbReference type="EMBL" id="KAE9061768.1"/>
    </source>
</evidence>
<evidence type="ECO:0000313" key="14">
    <source>
        <dbReference type="Proteomes" id="UP000441208"/>
    </source>
</evidence>
<evidence type="ECO:0000313" key="10">
    <source>
        <dbReference type="Proteomes" id="UP000433483"/>
    </source>
</evidence>
<evidence type="ECO:0000313" key="1">
    <source>
        <dbReference type="EMBL" id="KAE8919072.1"/>
    </source>
</evidence>
<evidence type="ECO:0000313" key="7">
    <source>
        <dbReference type="EMBL" id="KAE9167989.1"/>
    </source>
</evidence>
<dbReference type="Proteomes" id="UP000437068">
    <property type="component" value="Unassembled WGS sequence"/>
</dbReference>
<sequence length="67" mass="7421">MDKWQDDFKGGCPSSIRLQSRISQVSPALALVSLGSRRACAREHQRRATAYRGDCSVRSCPPACARR</sequence>
<dbReference type="EMBL" id="QXFX01005426">
    <property type="protein sequence ID" value="KAE9060789.1"/>
    <property type="molecule type" value="Genomic_DNA"/>
</dbReference>
<proteinExistence type="predicted"/>
<evidence type="ECO:0000313" key="8">
    <source>
        <dbReference type="EMBL" id="KAE9267228.1"/>
    </source>
</evidence>
<evidence type="ECO:0000313" key="13">
    <source>
        <dbReference type="Proteomes" id="UP000440732"/>
    </source>
</evidence>
<evidence type="ECO:0000313" key="16">
    <source>
        <dbReference type="Proteomes" id="UP000488956"/>
    </source>
</evidence>
<accession>A0A6A3VBJ9</accession>
<evidence type="ECO:0000313" key="6">
    <source>
        <dbReference type="EMBL" id="KAE9163487.1"/>
    </source>
</evidence>
<evidence type="ECO:0000313" key="12">
    <source>
        <dbReference type="Proteomes" id="UP000440367"/>
    </source>
</evidence>
<evidence type="ECO:0000313" key="5">
    <source>
        <dbReference type="EMBL" id="KAE9066796.1"/>
    </source>
</evidence>
<evidence type="ECO:0000313" key="11">
    <source>
        <dbReference type="Proteomes" id="UP000437068"/>
    </source>
</evidence>
<dbReference type="EMBL" id="QXGF01005007">
    <property type="protein sequence ID" value="KAE8919072.1"/>
    <property type="molecule type" value="Genomic_DNA"/>
</dbReference>
<gene>
    <name evidence="8" type="ORF">PF001_g30173</name>
    <name evidence="7" type="ORF">PF002_g30731</name>
    <name evidence="6" type="ORF">PF005_g30425</name>
    <name evidence="5" type="ORF">PF006_g30139</name>
    <name evidence="4" type="ORF">PF007_g30142</name>
    <name evidence="1" type="ORF">PF009_g30616</name>
    <name evidence="3" type="ORF">PF010_g30077</name>
    <name evidence="2" type="ORF">PF011_g29521</name>
</gene>
<dbReference type="EMBL" id="QXGE01005538">
    <property type="protein sequence ID" value="KAE9267228.1"/>
    <property type="molecule type" value="Genomic_DNA"/>
</dbReference>
<evidence type="ECO:0000313" key="2">
    <source>
        <dbReference type="EMBL" id="KAE8962070.1"/>
    </source>
</evidence>